<evidence type="ECO:0000256" key="3">
    <source>
        <dbReference type="RuleBase" id="RU000363"/>
    </source>
</evidence>
<dbReference type="PRINTS" id="PR00080">
    <property type="entry name" value="SDRFAMILY"/>
</dbReference>
<comment type="caution">
    <text evidence="5">The sequence shown here is derived from an EMBL/GenBank/DDBJ whole genome shotgun (WGS) entry which is preliminary data.</text>
</comment>
<organism evidence="5 6">
    <name type="scientific">Rhizobium laguerreae</name>
    <dbReference type="NCBI Taxonomy" id="1076926"/>
    <lineage>
        <taxon>Bacteria</taxon>
        <taxon>Pseudomonadati</taxon>
        <taxon>Pseudomonadota</taxon>
        <taxon>Alphaproteobacteria</taxon>
        <taxon>Hyphomicrobiales</taxon>
        <taxon>Rhizobiaceae</taxon>
        <taxon>Rhizobium/Agrobacterium group</taxon>
        <taxon>Rhizobium</taxon>
    </lineage>
</organism>
<dbReference type="SUPFAM" id="SSF51735">
    <property type="entry name" value="NAD(P)-binding Rossmann-fold domains"/>
    <property type="match status" value="1"/>
</dbReference>
<dbReference type="PANTHER" id="PTHR44196">
    <property type="entry name" value="DEHYDROGENASE/REDUCTASE SDR FAMILY MEMBER 7B"/>
    <property type="match status" value="1"/>
</dbReference>
<dbReference type="PROSITE" id="PS00061">
    <property type="entry name" value="ADH_SHORT"/>
    <property type="match status" value="1"/>
</dbReference>
<gene>
    <name evidence="5" type="ORF">FHS25_001322</name>
</gene>
<dbReference type="InterPro" id="IPR002347">
    <property type="entry name" value="SDR_fam"/>
</dbReference>
<keyword evidence="2" id="KW-0560">Oxidoreductase</keyword>
<keyword evidence="4" id="KW-0812">Transmembrane</keyword>
<dbReference type="InterPro" id="IPR020904">
    <property type="entry name" value="Sc_DH/Rdtase_CS"/>
</dbReference>
<keyword evidence="4" id="KW-0472">Membrane</keyword>
<proteinExistence type="inferred from homology"/>
<keyword evidence="6" id="KW-1185">Reference proteome</keyword>
<dbReference type="Proteomes" id="UP000542811">
    <property type="component" value="Unassembled WGS sequence"/>
</dbReference>
<protein>
    <submittedName>
        <fullName evidence="5">Short-subunit dehydrogenase</fullName>
    </submittedName>
</protein>
<reference evidence="5 6" key="1">
    <citation type="submission" date="2020-08" db="EMBL/GenBank/DDBJ databases">
        <title>Genomic Encyclopedia of Type Strains, Phase III (KMG-III): the genomes of soil and plant-associated and newly described type strains.</title>
        <authorList>
            <person name="Whitman W."/>
        </authorList>
    </citation>
    <scope>NUCLEOTIDE SEQUENCE [LARGE SCALE GENOMIC DNA]</scope>
    <source>
        <strain evidence="5 6">CECT 8280</strain>
    </source>
</reference>
<dbReference type="InterPro" id="IPR036291">
    <property type="entry name" value="NAD(P)-bd_dom_sf"/>
</dbReference>
<accession>A0ABR6G3P9</accession>
<evidence type="ECO:0000256" key="1">
    <source>
        <dbReference type="ARBA" id="ARBA00006484"/>
    </source>
</evidence>
<evidence type="ECO:0000313" key="6">
    <source>
        <dbReference type="Proteomes" id="UP000542811"/>
    </source>
</evidence>
<feature type="transmembrane region" description="Helical" evidence="4">
    <location>
        <begin position="332"/>
        <end position="351"/>
    </location>
</feature>
<evidence type="ECO:0000256" key="2">
    <source>
        <dbReference type="ARBA" id="ARBA00023002"/>
    </source>
</evidence>
<dbReference type="PANTHER" id="PTHR44196:SF1">
    <property type="entry name" value="DEHYDROGENASE_REDUCTASE SDR FAMILY MEMBER 7B"/>
    <property type="match status" value="1"/>
</dbReference>
<dbReference type="Pfam" id="PF00106">
    <property type="entry name" value="adh_short"/>
    <property type="match status" value="1"/>
</dbReference>
<keyword evidence="4" id="KW-1133">Transmembrane helix</keyword>
<dbReference type="Gene3D" id="3.40.50.720">
    <property type="entry name" value="NAD(P)-binding Rossmann-like Domain"/>
    <property type="match status" value="1"/>
</dbReference>
<dbReference type="NCBIfam" id="NF004792">
    <property type="entry name" value="PRK06139.1"/>
    <property type="match status" value="1"/>
</dbReference>
<sequence>MPEKARCSLAGNFNGAGLFAQKVVNRKDASTMTTNLKDAVVVITGASSGIGQAAAEAFARQGSRLVLASRNGAALEKVAEGCRLLGGEATSVVADVTDPDAVKALASKAASFGKIDVWVSNVGVGAVGRFEETPIEAHEQVIRANLLGHINDAHAVLPVFLRQGRGVFINMISLGGFAAAPFATAYSASKFGLRGFSEALRAEVADKPRIHICDIYPAFVDTPGLMHGANYVGRKVSAPPPLIDARRVAEAIVQVAKHPRATTTVGAVTNATRLAHLLAPNLAARLLGRFMAAYFNRASPVAKSDGNLYRPSQDTAHIDGGLRSRSRSSLPAPLMLGLAALASFAIGAAIASRGSRRQPLSLPRRLR</sequence>
<comment type="similarity">
    <text evidence="1 3">Belongs to the short-chain dehydrogenases/reductases (SDR) family.</text>
</comment>
<dbReference type="EMBL" id="JACHXX010000001">
    <property type="protein sequence ID" value="MBB3160890.1"/>
    <property type="molecule type" value="Genomic_DNA"/>
</dbReference>
<evidence type="ECO:0000313" key="5">
    <source>
        <dbReference type="EMBL" id="MBB3160890.1"/>
    </source>
</evidence>
<dbReference type="PRINTS" id="PR00081">
    <property type="entry name" value="GDHRDH"/>
</dbReference>
<name>A0ABR6G3P9_9HYPH</name>
<evidence type="ECO:0000256" key="4">
    <source>
        <dbReference type="SAM" id="Phobius"/>
    </source>
</evidence>